<comment type="caution">
    <text evidence="1">The sequence shown here is derived from an EMBL/GenBank/DDBJ whole genome shotgun (WGS) entry which is preliminary data.</text>
</comment>
<evidence type="ECO:0000313" key="2">
    <source>
        <dbReference type="Proteomes" id="UP001642464"/>
    </source>
</evidence>
<proteinExistence type="predicted"/>
<dbReference type="Proteomes" id="UP001642464">
    <property type="component" value="Unassembled WGS sequence"/>
</dbReference>
<reference evidence="1 2" key="1">
    <citation type="submission" date="2024-02" db="EMBL/GenBank/DDBJ databases">
        <authorList>
            <person name="Chen Y."/>
            <person name="Shah S."/>
            <person name="Dougan E. K."/>
            <person name="Thang M."/>
            <person name="Chan C."/>
        </authorList>
    </citation>
    <scope>NUCLEOTIDE SEQUENCE [LARGE SCALE GENOMIC DNA]</scope>
</reference>
<name>A0ABP0HGJ5_9DINO</name>
<keyword evidence="2" id="KW-1185">Reference proteome</keyword>
<gene>
    <name evidence="1" type="ORF">SCF082_LOCUS1763</name>
</gene>
<organism evidence="1 2">
    <name type="scientific">Durusdinium trenchii</name>
    <dbReference type="NCBI Taxonomy" id="1381693"/>
    <lineage>
        <taxon>Eukaryota</taxon>
        <taxon>Sar</taxon>
        <taxon>Alveolata</taxon>
        <taxon>Dinophyceae</taxon>
        <taxon>Suessiales</taxon>
        <taxon>Symbiodiniaceae</taxon>
        <taxon>Durusdinium</taxon>
    </lineage>
</organism>
<sequence>MQSIYEKLENLQGECAVTRSAKPETQKQILSLCAECTKTDAQSAERVARLAAVAHQKLQKHGVVDRSLQRLASCGSAAKNATYTGHACEKLHRVIAKEKRKLDVKISRVPLWVRYSRKRLAPAFVHYPVLRMPDWVETIFKNGGHFFLGGRSMDMWPQVQNELLHFWSAYKKIDSDFPLYKDMPESKLGSCIPVAIHGDEGRGRLHNPVMVVALQTLLPLVGKKTNMQGSSLRTRLLYTCLPAPYSHKSFHTLLSVLAEDLNKMWKDGVDDWWDVKKMKSMPVTATNPNAFKGGPPSPLRSLPLGDCCRYVRIDGAHTYAIDGIGKDFLASSLLMLVRMGHFGSGPTERCLQNAYANFLAYCNSHSKNTTIEDFSHGSLKLNGWPRGLGKGHDASEEEYKDMLEVLTIACLAIDRFWRTIYNHGVWIPRGTAEGLVSEGFIFTDLGL</sequence>
<dbReference type="EMBL" id="CAXAMM010000869">
    <property type="protein sequence ID" value="CAK8989338.1"/>
    <property type="molecule type" value="Genomic_DNA"/>
</dbReference>
<protein>
    <submittedName>
        <fullName evidence="1">Uncharacterized protein</fullName>
    </submittedName>
</protein>
<accession>A0ABP0HGJ5</accession>
<evidence type="ECO:0000313" key="1">
    <source>
        <dbReference type="EMBL" id="CAK8989338.1"/>
    </source>
</evidence>